<organism evidence="1 2">
    <name type="scientific">Herminiimonas aquatilis</name>
    <dbReference type="NCBI Taxonomy" id="345342"/>
    <lineage>
        <taxon>Bacteria</taxon>
        <taxon>Pseudomonadati</taxon>
        <taxon>Pseudomonadota</taxon>
        <taxon>Betaproteobacteria</taxon>
        <taxon>Burkholderiales</taxon>
        <taxon>Oxalobacteraceae</taxon>
        <taxon>Herminiimonas</taxon>
    </lineage>
</organism>
<evidence type="ECO:0000313" key="2">
    <source>
        <dbReference type="Proteomes" id="UP001596379"/>
    </source>
</evidence>
<name>A0ABW2JAK4_9BURK</name>
<dbReference type="RefSeq" id="WP_382236533.1">
    <property type="nucleotide sequence ID" value="NZ_JBHTCC010000005.1"/>
</dbReference>
<comment type="caution">
    <text evidence="1">The sequence shown here is derived from an EMBL/GenBank/DDBJ whole genome shotgun (WGS) entry which is preliminary data.</text>
</comment>
<reference evidence="2" key="1">
    <citation type="journal article" date="2019" name="Int. J. Syst. Evol. Microbiol.">
        <title>The Global Catalogue of Microorganisms (GCM) 10K type strain sequencing project: providing services to taxonomists for standard genome sequencing and annotation.</title>
        <authorList>
            <consortium name="The Broad Institute Genomics Platform"/>
            <consortium name="The Broad Institute Genome Sequencing Center for Infectious Disease"/>
            <person name="Wu L."/>
            <person name="Ma J."/>
        </authorList>
    </citation>
    <scope>NUCLEOTIDE SEQUENCE [LARGE SCALE GENOMIC DNA]</scope>
    <source>
        <strain evidence="2">CCUG 36956</strain>
    </source>
</reference>
<protein>
    <submittedName>
        <fullName evidence="1">Uncharacterized protein</fullName>
    </submittedName>
</protein>
<dbReference type="Proteomes" id="UP001596379">
    <property type="component" value="Unassembled WGS sequence"/>
</dbReference>
<dbReference type="EMBL" id="JBHTCC010000005">
    <property type="protein sequence ID" value="MFC7299910.1"/>
    <property type="molecule type" value="Genomic_DNA"/>
</dbReference>
<keyword evidence="2" id="KW-1185">Reference proteome</keyword>
<sequence length="75" mass="8826">MDKKITDIKPAPQNRIVTDSQRLASFDEWMAHKRLCRKMFEEAERSLRVSREDYLAQLETVVSIHKGMAKDSNKF</sequence>
<gene>
    <name evidence="1" type="ORF">ACFQO0_15840</name>
</gene>
<evidence type="ECO:0000313" key="1">
    <source>
        <dbReference type="EMBL" id="MFC7299910.1"/>
    </source>
</evidence>
<accession>A0ABW2JAK4</accession>
<proteinExistence type="predicted"/>